<evidence type="ECO:0000259" key="1">
    <source>
        <dbReference type="PROSITE" id="PS50206"/>
    </source>
</evidence>
<proteinExistence type="predicted"/>
<keyword evidence="3" id="KW-1185">Reference proteome</keyword>
<reference evidence="2 3" key="1">
    <citation type="journal article" date="2024" name="IMA Fungus">
        <title>IMA Genome - F19 : A genome assembly and annotation guide to empower mycologists, including annotated draft genome sequences of Ceratocystis pirilliformis, Diaporthe australafricana, Fusarium ophioides, Paecilomyces lecythidis, and Sporothrix stenoceras.</title>
        <authorList>
            <person name="Aylward J."/>
            <person name="Wilson A.M."/>
            <person name="Visagie C.M."/>
            <person name="Spraker J."/>
            <person name="Barnes I."/>
            <person name="Buitendag C."/>
            <person name="Ceriani C."/>
            <person name="Del Mar Angel L."/>
            <person name="du Plessis D."/>
            <person name="Fuchs T."/>
            <person name="Gasser K."/>
            <person name="Kramer D."/>
            <person name="Li W."/>
            <person name="Munsamy K."/>
            <person name="Piso A."/>
            <person name="Price J.L."/>
            <person name="Sonnekus B."/>
            <person name="Thomas C."/>
            <person name="van der Nest A."/>
            <person name="van Dijk A."/>
            <person name="van Heerden A."/>
            <person name="van Vuuren N."/>
            <person name="Yilmaz N."/>
            <person name="Duong T.A."/>
            <person name="van der Merwe N.A."/>
            <person name="Wingfield M.J."/>
            <person name="Wingfield B.D."/>
        </authorList>
    </citation>
    <scope>NUCLEOTIDE SEQUENCE [LARGE SCALE GENOMIC DNA]</scope>
    <source>
        <strain evidence="2 3">CMW 12675</strain>
    </source>
</reference>
<dbReference type="PANTHER" id="PTHR44086">
    <property type="entry name" value="THIOSULFATE SULFURTRANSFERASE RDL2, MITOCHONDRIAL-RELATED"/>
    <property type="match status" value="1"/>
</dbReference>
<dbReference type="PROSITE" id="PS50206">
    <property type="entry name" value="RHODANESE_3"/>
    <property type="match status" value="1"/>
</dbReference>
<protein>
    <submittedName>
        <fullName evidence="2">Thiosulfate sulfurtransferase rdl2, mitochondrial</fullName>
    </submittedName>
</protein>
<dbReference type="SUPFAM" id="SSF52821">
    <property type="entry name" value="Rhodanese/Cell cycle control phosphatase"/>
    <property type="match status" value="1"/>
</dbReference>
<dbReference type="SMART" id="SM00450">
    <property type="entry name" value="RHOD"/>
    <property type="match status" value="1"/>
</dbReference>
<evidence type="ECO:0000313" key="2">
    <source>
        <dbReference type="EMBL" id="KAL1900006.1"/>
    </source>
</evidence>
<name>A0ABR3ZH75_9PEZI</name>
<dbReference type="CDD" id="cd01519">
    <property type="entry name" value="RHOD_HSP67B2"/>
    <property type="match status" value="1"/>
</dbReference>
<dbReference type="InterPro" id="IPR036873">
    <property type="entry name" value="Rhodanese-like_dom_sf"/>
</dbReference>
<gene>
    <name evidence="2" type="primary">RDL2</name>
    <name evidence="2" type="ORF">Cpir12675_001111</name>
</gene>
<dbReference type="Gene3D" id="3.40.250.10">
    <property type="entry name" value="Rhodanese-like domain"/>
    <property type="match status" value="1"/>
</dbReference>
<sequence>MSSYRIASIITPRAVIRASSTSVPRSFAPSALLTRCLASAQPSTHSFQTGRATAIKIASRRAFSSSTLTTQEKVEVFDYEKMKKLVAEQPEEYIIVDARERGELVQTGTIPNAVNIPIASSPDSFQIHNEDFEDRFGFERPEKDKILLFFCKAGVRSHAAAKLARDAGWKTAEYPGSWVDWVAKGGDITHSFD</sequence>
<comment type="caution">
    <text evidence="2">The sequence shown here is derived from an EMBL/GenBank/DDBJ whole genome shotgun (WGS) entry which is preliminary data.</text>
</comment>
<evidence type="ECO:0000313" key="3">
    <source>
        <dbReference type="Proteomes" id="UP001583280"/>
    </source>
</evidence>
<dbReference type="Proteomes" id="UP001583280">
    <property type="component" value="Unassembled WGS sequence"/>
</dbReference>
<dbReference type="PANTHER" id="PTHR44086:SF10">
    <property type="entry name" value="THIOSULFATE SULFURTRANSFERASE_RHODANESE-LIKE DOMAIN-CONTAINING PROTEIN 3"/>
    <property type="match status" value="1"/>
</dbReference>
<dbReference type="InterPro" id="IPR001763">
    <property type="entry name" value="Rhodanese-like_dom"/>
</dbReference>
<accession>A0ABR3ZH75</accession>
<feature type="domain" description="Rhodanese" evidence="1">
    <location>
        <begin position="89"/>
        <end position="190"/>
    </location>
</feature>
<dbReference type="EMBL" id="JAWDJO010000016">
    <property type="protein sequence ID" value="KAL1900006.1"/>
    <property type="molecule type" value="Genomic_DNA"/>
</dbReference>
<organism evidence="2 3">
    <name type="scientific">Ceratocystis pirilliformis</name>
    <dbReference type="NCBI Taxonomy" id="259994"/>
    <lineage>
        <taxon>Eukaryota</taxon>
        <taxon>Fungi</taxon>
        <taxon>Dikarya</taxon>
        <taxon>Ascomycota</taxon>
        <taxon>Pezizomycotina</taxon>
        <taxon>Sordariomycetes</taxon>
        <taxon>Hypocreomycetidae</taxon>
        <taxon>Microascales</taxon>
        <taxon>Ceratocystidaceae</taxon>
        <taxon>Ceratocystis</taxon>
    </lineage>
</organism>
<dbReference type="Pfam" id="PF00581">
    <property type="entry name" value="Rhodanese"/>
    <property type="match status" value="1"/>
</dbReference>